<protein>
    <submittedName>
        <fullName evidence="1">Uncharacterized protein</fullName>
    </submittedName>
</protein>
<reference evidence="1" key="1">
    <citation type="journal article" date="2015" name="Nature">
        <title>Complex archaea that bridge the gap between prokaryotes and eukaryotes.</title>
        <authorList>
            <person name="Spang A."/>
            <person name="Saw J.H."/>
            <person name="Jorgensen S.L."/>
            <person name="Zaremba-Niedzwiedzka K."/>
            <person name="Martijn J."/>
            <person name="Lind A.E."/>
            <person name="van Eijk R."/>
            <person name="Schleper C."/>
            <person name="Guy L."/>
            <person name="Ettema T.J."/>
        </authorList>
    </citation>
    <scope>NUCLEOTIDE SEQUENCE</scope>
</reference>
<gene>
    <name evidence="1" type="ORF">LCGC14_0970740</name>
</gene>
<dbReference type="EMBL" id="LAZR01003568">
    <property type="protein sequence ID" value="KKN16957.1"/>
    <property type="molecule type" value="Genomic_DNA"/>
</dbReference>
<name>A0A0F9NXY7_9ZZZZ</name>
<dbReference type="AlphaFoldDB" id="A0A0F9NXY7"/>
<evidence type="ECO:0000313" key="1">
    <source>
        <dbReference type="EMBL" id="KKN16957.1"/>
    </source>
</evidence>
<proteinExistence type="predicted"/>
<comment type="caution">
    <text evidence="1">The sequence shown here is derived from an EMBL/GenBank/DDBJ whole genome shotgun (WGS) entry which is preliminary data.</text>
</comment>
<organism evidence="1">
    <name type="scientific">marine sediment metagenome</name>
    <dbReference type="NCBI Taxonomy" id="412755"/>
    <lineage>
        <taxon>unclassified sequences</taxon>
        <taxon>metagenomes</taxon>
        <taxon>ecological metagenomes</taxon>
    </lineage>
</organism>
<accession>A0A0F9NXY7</accession>
<sequence length="117" mass="13724">MTKFNEGDNVVLGRRTPRELLAQVRTNRKRTITHIYYDAERKCRYFYLGINNRGAAASIECYPFRSYMLDAVIARGPGRPRTKRKYTRHNQQVNGVVLKLEQHRQYHDTNVDSALHA</sequence>